<evidence type="ECO:0000313" key="9">
    <source>
        <dbReference type="EMBL" id="GHH99165.1"/>
    </source>
</evidence>
<feature type="transmembrane region" description="Helical" evidence="8">
    <location>
        <begin position="161"/>
        <end position="181"/>
    </location>
</feature>
<feature type="transmembrane region" description="Helical" evidence="8">
    <location>
        <begin position="125"/>
        <end position="149"/>
    </location>
</feature>
<feature type="transmembrane region" description="Helical" evidence="8">
    <location>
        <begin position="95"/>
        <end position="113"/>
    </location>
</feature>
<feature type="transmembrane region" description="Helical" evidence="8">
    <location>
        <begin position="73"/>
        <end position="89"/>
    </location>
</feature>
<dbReference type="InterPro" id="IPR002781">
    <property type="entry name" value="TM_pro_TauE-like"/>
</dbReference>
<gene>
    <name evidence="9" type="ORF">AM1BK_27080</name>
</gene>
<comment type="subcellular location">
    <subcellularLocation>
        <location evidence="1 8">Cell membrane</location>
        <topology evidence="1 8">Multi-pass membrane protein</topology>
    </subcellularLocation>
</comment>
<dbReference type="Pfam" id="PF01925">
    <property type="entry name" value="TauE"/>
    <property type="match status" value="1"/>
</dbReference>
<comment type="caution">
    <text evidence="9">The sequence shown here is derived from an EMBL/GenBank/DDBJ whole genome shotgun (WGS) entry which is preliminary data.</text>
</comment>
<dbReference type="Proteomes" id="UP000637074">
    <property type="component" value="Unassembled WGS sequence"/>
</dbReference>
<evidence type="ECO:0000256" key="5">
    <source>
        <dbReference type="ARBA" id="ARBA00022692"/>
    </source>
</evidence>
<dbReference type="InterPro" id="IPR052017">
    <property type="entry name" value="TSUP"/>
</dbReference>
<dbReference type="PANTHER" id="PTHR30269:SF37">
    <property type="entry name" value="MEMBRANE TRANSPORTER PROTEIN"/>
    <property type="match status" value="1"/>
</dbReference>
<evidence type="ECO:0000256" key="7">
    <source>
        <dbReference type="ARBA" id="ARBA00023136"/>
    </source>
</evidence>
<evidence type="ECO:0000256" key="2">
    <source>
        <dbReference type="ARBA" id="ARBA00009142"/>
    </source>
</evidence>
<evidence type="ECO:0000256" key="6">
    <source>
        <dbReference type="ARBA" id="ARBA00022989"/>
    </source>
</evidence>
<keyword evidence="5 8" id="KW-0812">Transmembrane</keyword>
<feature type="transmembrane region" description="Helical" evidence="8">
    <location>
        <begin position="43"/>
        <end position="61"/>
    </location>
</feature>
<comment type="similarity">
    <text evidence="2 8">Belongs to the 4-toluene sulfonate uptake permease (TSUP) (TC 2.A.102) family.</text>
</comment>
<keyword evidence="3" id="KW-0813">Transport</keyword>
<evidence type="ECO:0000256" key="1">
    <source>
        <dbReference type="ARBA" id="ARBA00004651"/>
    </source>
</evidence>
<name>A0ABQ3N5P3_9BACI</name>
<evidence type="ECO:0000256" key="8">
    <source>
        <dbReference type="RuleBase" id="RU363041"/>
    </source>
</evidence>
<keyword evidence="10" id="KW-1185">Reference proteome</keyword>
<organism evidence="9 10">
    <name type="scientific">Neobacillus kokaensis</name>
    <dbReference type="NCBI Taxonomy" id="2759023"/>
    <lineage>
        <taxon>Bacteria</taxon>
        <taxon>Bacillati</taxon>
        <taxon>Bacillota</taxon>
        <taxon>Bacilli</taxon>
        <taxon>Bacillales</taxon>
        <taxon>Bacillaceae</taxon>
        <taxon>Neobacillus</taxon>
    </lineage>
</organism>
<proteinExistence type="inferred from homology"/>
<protein>
    <recommendedName>
        <fullName evidence="8">Probable membrane transporter protein</fullName>
    </recommendedName>
</protein>
<reference evidence="9 10" key="1">
    <citation type="journal article" date="2022" name="Int. J. Syst. Evol. Microbiol.">
        <title>Neobacillus kokaensis sp. nov., isolated from soil.</title>
        <authorList>
            <person name="Yuki K."/>
            <person name="Matsubara H."/>
            <person name="Yamaguchi S."/>
        </authorList>
    </citation>
    <scope>NUCLEOTIDE SEQUENCE [LARGE SCALE GENOMIC DNA]</scope>
    <source>
        <strain evidence="9 10">LOB 377</strain>
    </source>
</reference>
<evidence type="ECO:0000256" key="4">
    <source>
        <dbReference type="ARBA" id="ARBA00022475"/>
    </source>
</evidence>
<feature type="transmembrane region" description="Helical" evidence="8">
    <location>
        <begin position="216"/>
        <end position="235"/>
    </location>
</feature>
<keyword evidence="6 8" id="KW-1133">Transmembrane helix</keyword>
<evidence type="ECO:0000256" key="3">
    <source>
        <dbReference type="ARBA" id="ARBA00022448"/>
    </source>
</evidence>
<accession>A0ABQ3N5P3</accession>
<dbReference type="RefSeq" id="WP_191273650.1">
    <property type="nucleotide sequence ID" value="NZ_BNDS01000010.1"/>
</dbReference>
<dbReference type="EMBL" id="BNDS01000010">
    <property type="protein sequence ID" value="GHH99165.1"/>
    <property type="molecule type" value="Genomic_DNA"/>
</dbReference>
<sequence length="241" mass="27313">MENIFVFISIVLVASILQTSTGFGFSVISTPFLLMIFHPQEAIQINIILNFLISVLLFRKIRTDIDYVILKRFILGSLAGVPFGILLFISININAFKLGISILLLLFTLLLICRFKVKRTKFRDFIVGGISGLLSSSIGMAGPPLLLYFTGTDTEKEKIRATTLAYFIFIYFISLIVQIIFAGTEKIIWQSTLYAVLIVFFGLYIGQMIFSRLNQRVFRIFTYIILSCTGIYLFLESLSSM</sequence>
<feature type="transmembrane region" description="Helical" evidence="8">
    <location>
        <begin position="193"/>
        <end position="210"/>
    </location>
</feature>
<evidence type="ECO:0000313" key="10">
    <source>
        <dbReference type="Proteomes" id="UP000637074"/>
    </source>
</evidence>
<keyword evidence="7 8" id="KW-0472">Membrane</keyword>
<keyword evidence="4 8" id="KW-1003">Cell membrane</keyword>
<dbReference type="PANTHER" id="PTHR30269">
    <property type="entry name" value="TRANSMEMBRANE PROTEIN YFCA"/>
    <property type="match status" value="1"/>
</dbReference>